<proteinExistence type="predicted"/>
<keyword evidence="1" id="KW-0521">NADP</keyword>
<name>A0A0R2NGG3_9LACO</name>
<dbReference type="AlphaFoldDB" id="A0A0R2NGG3"/>
<accession>A0A0R2NGG3</accession>
<evidence type="ECO:0000256" key="2">
    <source>
        <dbReference type="ARBA" id="ARBA00023002"/>
    </source>
</evidence>
<dbReference type="RefSeq" id="WP_057799662.1">
    <property type="nucleotide sequence ID" value="NZ_BJZZ01000020.1"/>
</dbReference>
<dbReference type="PANTHER" id="PTHR48106">
    <property type="entry name" value="QUINONE OXIDOREDUCTASE PIG3-RELATED"/>
    <property type="match status" value="1"/>
</dbReference>
<evidence type="ECO:0000313" key="4">
    <source>
        <dbReference type="Proteomes" id="UP000051249"/>
    </source>
</evidence>
<dbReference type="GO" id="GO:0070402">
    <property type="term" value="F:NADPH binding"/>
    <property type="evidence" value="ECO:0007669"/>
    <property type="project" value="TreeGrafter"/>
</dbReference>
<reference evidence="3 4" key="1">
    <citation type="journal article" date="2015" name="Genome Announc.">
        <title>Expanding the biotechnology potential of lactobacilli through comparative genomics of 213 strains and associated genera.</title>
        <authorList>
            <person name="Sun Z."/>
            <person name="Harris H.M."/>
            <person name="McCann A."/>
            <person name="Guo C."/>
            <person name="Argimon S."/>
            <person name="Zhang W."/>
            <person name="Yang X."/>
            <person name="Jeffery I.B."/>
            <person name="Cooney J.C."/>
            <person name="Kagawa T.F."/>
            <person name="Liu W."/>
            <person name="Song Y."/>
            <person name="Salvetti E."/>
            <person name="Wrobel A."/>
            <person name="Rasinkangas P."/>
            <person name="Parkhill J."/>
            <person name="Rea M.C."/>
            <person name="O'Sullivan O."/>
            <person name="Ritari J."/>
            <person name="Douillard F.P."/>
            <person name="Paul Ross R."/>
            <person name="Yang R."/>
            <person name="Briner A.E."/>
            <person name="Felis G.E."/>
            <person name="de Vos W.M."/>
            <person name="Barrangou R."/>
            <person name="Klaenhammer T.R."/>
            <person name="Caufield P.W."/>
            <person name="Cui Y."/>
            <person name="Zhang H."/>
            <person name="O'Toole P.W."/>
        </authorList>
    </citation>
    <scope>NUCLEOTIDE SEQUENCE [LARGE SCALE GENOMIC DNA]</scope>
    <source>
        <strain evidence="3 4">DSM 23026</strain>
    </source>
</reference>
<gene>
    <name evidence="3" type="ORF">IV88_GL000569</name>
</gene>
<dbReference type="Proteomes" id="UP000051249">
    <property type="component" value="Unassembled WGS sequence"/>
</dbReference>
<keyword evidence="2" id="KW-0560">Oxidoreductase</keyword>
<dbReference type="GO" id="GO:0016651">
    <property type="term" value="F:oxidoreductase activity, acting on NAD(P)H"/>
    <property type="evidence" value="ECO:0007669"/>
    <property type="project" value="TreeGrafter"/>
</dbReference>
<keyword evidence="4" id="KW-1185">Reference proteome</keyword>
<sequence length="306" mass="34002">MKSILQTNFSGIESLVMKEVKKPEVTPDGILIRMTTLPVVPSDWKREYNSNATAELADNLPRTIGIGGVGLVVGVGANQDHKLLNQRVLVMHPQGSYSEYILTTERQFIFPLPSSISDEQAAALTAGPGTALLLSHIINDSDADNIVVTGANSVIGLFLLQQLKHSQKRILPIVSPVSQSYFNKYQKKASYQVDNLPQLNGSSLIFDLAGSTELLLELRKQLPTSPITSIVITKNSEIMDLTFVHEEFDADNYRKFIQQVADGELIVPLDRSFTFDHVKEAQYYAKESHSRGRVLITLNKEETIYD</sequence>
<comment type="caution">
    <text evidence="3">The sequence shown here is derived from an EMBL/GenBank/DDBJ whole genome shotgun (WGS) entry which is preliminary data.</text>
</comment>
<evidence type="ECO:0000256" key="1">
    <source>
        <dbReference type="ARBA" id="ARBA00022857"/>
    </source>
</evidence>
<dbReference type="Gene3D" id="3.40.50.720">
    <property type="entry name" value="NAD(P)-binding Rossmann-like Domain"/>
    <property type="match status" value="1"/>
</dbReference>
<evidence type="ECO:0000313" key="3">
    <source>
        <dbReference type="EMBL" id="KRO24905.1"/>
    </source>
</evidence>
<dbReference type="InterPro" id="IPR011032">
    <property type="entry name" value="GroES-like_sf"/>
</dbReference>
<dbReference type="EMBL" id="JQCQ01000019">
    <property type="protein sequence ID" value="KRO24905.1"/>
    <property type="molecule type" value="Genomic_DNA"/>
</dbReference>
<organism evidence="3 4">
    <name type="scientific">Pediococcus argentinicus</name>
    <dbReference type="NCBI Taxonomy" id="480391"/>
    <lineage>
        <taxon>Bacteria</taxon>
        <taxon>Bacillati</taxon>
        <taxon>Bacillota</taxon>
        <taxon>Bacilli</taxon>
        <taxon>Lactobacillales</taxon>
        <taxon>Lactobacillaceae</taxon>
        <taxon>Pediococcus</taxon>
    </lineage>
</organism>
<dbReference type="OrthoDB" id="110915at2"/>
<dbReference type="PATRIC" id="fig|480391.4.peg.577"/>
<protein>
    <submittedName>
        <fullName evidence="3">NADPH quinone reductase or related Zn-dependent oxidoreductase</fullName>
    </submittedName>
</protein>
<dbReference type="Gene3D" id="3.90.180.10">
    <property type="entry name" value="Medium-chain alcohol dehydrogenases, catalytic domain"/>
    <property type="match status" value="1"/>
</dbReference>
<dbReference type="SUPFAM" id="SSF50129">
    <property type="entry name" value="GroES-like"/>
    <property type="match status" value="1"/>
</dbReference>